<reference evidence="1" key="1">
    <citation type="submission" date="2023-02" db="EMBL/GenBank/DDBJ databases">
        <title>Genome of toxic invasive species Heracleum sosnowskyi carries increased number of genes despite the absence of recent whole-genome duplications.</title>
        <authorList>
            <person name="Schelkunov M."/>
            <person name="Shtratnikova V."/>
            <person name="Makarenko M."/>
            <person name="Klepikova A."/>
            <person name="Omelchenko D."/>
            <person name="Novikova G."/>
            <person name="Obukhova E."/>
            <person name="Bogdanov V."/>
            <person name="Penin A."/>
            <person name="Logacheva M."/>
        </authorList>
    </citation>
    <scope>NUCLEOTIDE SEQUENCE</scope>
    <source>
        <strain evidence="1">Hsosn_3</strain>
        <tissue evidence="1">Leaf</tissue>
    </source>
</reference>
<name>A0AAD8IXL7_9APIA</name>
<sequence>MENLGKNFDNDDLHGREHEWTDCQQNNLGNVYDDWCQYTEETYIGTDSGQWEQHIQINEDISNGEQCDTDSGQWGKWPSIQKDDINNGEQCGTDADYDQRFAKNDDIDNVIVEDAQYEKEDSEHTTSEEDPVEVLRLLASEIINAKMLFEKDLKDAIKNQPDNEELIVIRDVFNEVFYAKDGSKNGDKSSNVRVQEDIRDPDDQNMSYHVDDFELDPTVLEQLEIIEYLNSEQGIKDVNEMLPVERRRSDLFVPSFSLGPEIEIISELCKDINNEDVVENDGCGTPNPLVREKSTRQIKLGQYTKSPYIERVMDINGKYTTEDIMMWRYMSLQDRDNL</sequence>
<keyword evidence="2" id="KW-1185">Reference proteome</keyword>
<comment type="caution">
    <text evidence="1">The sequence shown here is derived from an EMBL/GenBank/DDBJ whole genome shotgun (WGS) entry which is preliminary data.</text>
</comment>
<evidence type="ECO:0000313" key="1">
    <source>
        <dbReference type="EMBL" id="KAK1393860.1"/>
    </source>
</evidence>
<evidence type="ECO:0000313" key="2">
    <source>
        <dbReference type="Proteomes" id="UP001237642"/>
    </source>
</evidence>
<dbReference type="Proteomes" id="UP001237642">
    <property type="component" value="Unassembled WGS sequence"/>
</dbReference>
<reference evidence="1" key="2">
    <citation type="submission" date="2023-05" db="EMBL/GenBank/DDBJ databases">
        <authorList>
            <person name="Schelkunov M.I."/>
        </authorList>
    </citation>
    <scope>NUCLEOTIDE SEQUENCE</scope>
    <source>
        <strain evidence="1">Hsosn_3</strain>
        <tissue evidence="1">Leaf</tissue>
    </source>
</reference>
<dbReference type="EMBL" id="JAUIZM010000003">
    <property type="protein sequence ID" value="KAK1393860.1"/>
    <property type="molecule type" value="Genomic_DNA"/>
</dbReference>
<dbReference type="AlphaFoldDB" id="A0AAD8IXL7"/>
<organism evidence="1 2">
    <name type="scientific">Heracleum sosnowskyi</name>
    <dbReference type="NCBI Taxonomy" id="360622"/>
    <lineage>
        <taxon>Eukaryota</taxon>
        <taxon>Viridiplantae</taxon>
        <taxon>Streptophyta</taxon>
        <taxon>Embryophyta</taxon>
        <taxon>Tracheophyta</taxon>
        <taxon>Spermatophyta</taxon>
        <taxon>Magnoliopsida</taxon>
        <taxon>eudicotyledons</taxon>
        <taxon>Gunneridae</taxon>
        <taxon>Pentapetalae</taxon>
        <taxon>asterids</taxon>
        <taxon>campanulids</taxon>
        <taxon>Apiales</taxon>
        <taxon>Apiaceae</taxon>
        <taxon>Apioideae</taxon>
        <taxon>apioid superclade</taxon>
        <taxon>Tordylieae</taxon>
        <taxon>Tordyliinae</taxon>
        <taxon>Heracleum</taxon>
    </lineage>
</organism>
<gene>
    <name evidence="1" type="ORF">POM88_012916</name>
</gene>
<proteinExistence type="predicted"/>
<protein>
    <submittedName>
        <fullName evidence="1">Uncharacterized protein</fullName>
    </submittedName>
</protein>
<accession>A0AAD8IXL7</accession>